<dbReference type="Gene3D" id="3.20.20.80">
    <property type="entry name" value="Glycosidases"/>
    <property type="match status" value="1"/>
</dbReference>
<dbReference type="PANTHER" id="PTHR10353">
    <property type="entry name" value="GLYCOSYL HYDROLASE"/>
    <property type="match status" value="1"/>
</dbReference>
<evidence type="ECO:0000256" key="7">
    <source>
        <dbReference type="RuleBase" id="RU003690"/>
    </source>
</evidence>
<comment type="catalytic activity">
    <reaction evidence="1">
        <text>Hydrolysis of terminal, non-reducing beta-D-glucosyl residues with release of beta-D-glucose.</text>
        <dbReference type="EC" id="3.2.1.21"/>
    </reaction>
</comment>
<comment type="similarity">
    <text evidence="2 7">Belongs to the glycosyl hydrolase 1 family.</text>
</comment>
<protein>
    <recommendedName>
        <fullName evidence="3">beta-glucosidase</fullName>
        <ecNumber evidence="3">3.2.1.21</ecNumber>
    </recommendedName>
</protein>
<dbReference type="Proteomes" id="UP000799302">
    <property type="component" value="Unassembled WGS sequence"/>
</dbReference>
<dbReference type="InterPro" id="IPR001360">
    <property type="entry name" value="Glyco_hydro_1"/>
</dbReference>
<comment type="function">
    <text evidence="6">Plays an important role in cellulose degradation. Shows hydrolytic activity against several glycosidic compounds.</text>
</comment>
<evidence type="ECO:0000256" key="3">
    <source>
        <dbReference type="ARBA" id="ARBA00012744"/>
    </source>
</evidence>
<gene>
    <name evidence="8" type="ORF">BT63DRAFT_271738</name>
</gene>
<dbReference type="PANTHER" id="PTHR10353:SF36">
    <property type="entry name" value="LP05116P"/>
    <property type="match status" value="1"/>
</dbReference>
<evidence type="ECO:0000256" key="1">
    <source>
        <dbReference type="ARBA" id="ARBA00000448"/>
    </source>
</evidence>
<evidence type="ECO:0000256" key="6">
    <source>
        <dbReference type="ARBA" id="ARBA00056775"/>
    </source>
</evidence>
<dbReference type="FunFam" id="3.20.20.80:FF:000011">
    <property type="entry name" value="Cytosolic beta-glucosidase"/>
    <property type="match status" value="1"/>
</dbReference>
<dbReference type="EC" id="3.2.1.21" evidence="3"/>
<evidence type="ECO:0000256" key="5">
    <source>
        <dbReference type="ARBA" id="ARBA00023295"/>
    </source>
</evidence>
<reference evidence="8" key="1">
    <citation type="journal article" date="2020" name="Stud. Mycol.">
        <title>101 Dothideomycetes genomes: a test case for predicting lifestyles and emergence of pathogens.</title>
        <authorList>
            <person name="Haridas S."/>
            <person name="Albert R."/>
            <person name="Binder M."/>
            <person name="Bloem J."/>
            <person name="Labutti K."/>
            <person name="Salamov A."/>
            <person name="Andreopoulos B."/>
            <person name="Baker S."/>
            <person name="Barry K."/>
            <person name="Bills G."/>
            <person name="Bluhm B."/>
            <person name="Cannon C."/>
            <person name="Castanera R."/>
            <person name="Culley D."/>
            <person name="Daum C."/>
            <person name="Ezra D."/>
            <person name="Gonzalez J."/>
            <person name="Henrissat B."/>
            <person name="Kuo A."/>
            <person name="Liang C."/>
            <person name="Lipzen A."/>
            <person name="Lutzoni F."/>
            <person name="Magnuson J."/>
            <person name="Mondo S."/>
            <person name="Nolan M."/>
            <person name="Ohm R."/>
            <person name="Pangilinan J."/>
            <person name="Park H.-J."/>
            <person name="Ramirez L."/>
            <person name="Alfaro M."/>
            <person name="Sun H."/>
            <person name="Tritt A."/>
            <person name="Yoshinaga Y."/>
            <person name="Zwiers L.-H."/>
            <person name="Turgeon B."/>
            <person name="Goodwin S."/>
            <person name="Spatafora J."/>
            <person name="Crous P."/>
            <person name="Grigoriev I."/>
        </authorList>
    </citation>
    <scope>NUCLEOTIDE SEQUENCE</scope>
    <source>
        <strain evidence="8">CBS 115976</strain>
    </source>
</reference>
<keyword evidence="5" id="KW-0326">Glycosidase</keyword>
<dbReference type="SUPFAM" id="SSF51445">
    <property type="entry name" value="(Trans)glycosidases"/>
    <property type="match status" value="1"/>
</dbReference>
<name>A0A6A6UAA6_9PEZI</name>
<dbReference type="InterPro" id="IPR017853">
    <property type="entry name" value="GH"/>
</dbReference>
<accession>A0A6A6UAA6</accession>
<dbReference type="OrthoDB" id="65569at2759"/>
<sequence>MSHRELPEDFIWGFATAAYQIEGAIHEDGRGESQWDVFCNTPGKIADKTSGVTACDSYHQYQQDIDLLKSVGAKAYRFSISWPRIIPLGGRDDPVNEAGINWYVNFVDALLAAGIEPVATLFHWDLPAELNKRYGGPLNKDEFTADFVRYAKVMFEALGSKVKHWITFNEPWCTSILGYHCGIHAPGRCSDRNWSPEGNSATEPWIVGHSLLVAHAHTVKLYREEMKPKFGGKIGITLNGDWVEPWDAKDPADVEACQRKLEFSIAWFGDPVYFGDYPASIRKQIGDRLPEFTEEESALIKGSNDFYGMNHYCANYIRHKDQEVADEDDIAGNLELLFENKAGESIGPETQSAWLRPYAIGFRKLLVWISKRYDHPTILVTENGTSLKAENDLPVDELLQDDFRAWYFQEYIGAMVDARCLDGVNVIGYLAWSLLDNFEWAEGYETRFGVTYVDYEHGQTRHPKKSAKVIGQLFTELTNKA</sequence>
<dbReference type="EMBL" id="MU004236">
    <property type="protein sequence ID" value="KAF2668243.1"/>
    <property type="molecule type" value="Genomic_DNA"/>
</dbReference>
<dbReference type="PRINTS" id="PR00131">
    <property type="entry name" value="GLHYDRLASE1"/>
</dbReference>
<keyword evidence="4 8" id="KW-0378">Hydrolase</keyword>
<dbReference type="InterPro" id="IPR033132">
    <property type="entry name" value="GH_1_N_CS"/>
</dbReference>
<keyword evidence="9" id="KW-1185">Reference proteome</keyword>
<evidence type="ECO:0000313" key="8">
    <source>
        <dbReference type="EMBL" id="KAF2668243.1"/>
    </source>
</evidence>
<dbReference type="GO" id="GO:0030245">
    <property type="term" value="P:cellulose catabolic process"/>
    <property type="evidence" value="ECO:0007669"/>
    <property type="project" value="UniProtKB-ARBA"/>
</dbReference>
<dbReference type="GO" id="GO:0080079">
    <property type="term" value="F:cellobiose glucosidase activity"/>
    <property type="evidence" value="ECO:0007669"/>
    <property type="project" value="UniProtKB-ARBA"/>
</dbReference>
<organism evidence="8 9">
    <name type="scientific">Microthyrium microscopicum</name>
    <dbReference type="NCBI Taxonomy" id="703497"/>
    <lineage>
        <taxon>Eukaryota</taxon>
        <taxon>Fungi</taxon>
        <taxon>Dikarya</taxon>
        <taxon>Ascomycota</taxon>
        <taxon>Pezizomycotina</taxon>
        <taxon>Dothideomycetes</taxon>
        <taxon>Dothideomycetes incertae sedis</taxon>
        <taxon>Microthyriales</taxon>
        <taxon>Microthyriaceae</taxon>
        <taxon>Microthyrium</taxon>
    </lineage>
</organism>
<evidence type="ECO:0000313" key="9">
    <source>
        <dbReference type="Proteomes" id="UP000799302"/>
    </source>
</evidence>
<dbReference type="PROSITE" id="PS00653">
    <property type="entry name" value="GLYCOSYL_HYDROL_F1_2"/>
    <property type="match status" value="1"/>
</dbReference>
<dbReference type="AlphaFoldDB" id="A0A6A6UAA6"/>
<dbReference type="Pfam" id="PF00232">
    <property type="entry name" value="Glyco_hydro_1"/>
    <property type="match status" value="1"/>
</dbReference>
<evidence type="ECO:0000256" key="4">
    <source>
        <dbReference type="ARBA" id="ARBA00022801"/>
    </source>
</evidence>
<proteinExistence type="inferred from homology"/>
<evidence type="ECO:0000256" key="2">
    <source>
        <dbReference type="ARBA" id="ARBA00010838"/>
    </source>
</evidence>